<feature type="compositionally biased region" description="Low complexity" evidence="1">
    <location>
        <begin position="31"/>
        <end position="46"/>
    </location>
</feature>
<dbReference type="Proteomes" id="UP000616724">
    <property type="component" value="Unassembled WGS sequence"/>
</dbReference>
<keyword evidence="2" id="KW-0732">Signal</keyword>
<organism evidence="3 4">
    <name type="scientific">Planobispora longispora</name>
    <dbReference type="NCBI Taxonomy" id="28887"/>
    <lineage>
        <taxon>Bacteria</taxon>
        <taxon>Bacillati</taxon>
        <taxon>Actinomycetota</taxon>
        <taxon>Actinomycetes</taxon>
        <taxon>Streptosporangiales</taxon>
        <taxon>Streptosporangiaceae</taxon>
        <taxon>Planobispora</taxon>
    </lineage>
</organism>
<dbReference type="EMBL" id="BOOH01000056">
    <property type="protein sequence ID" value="GIH80149.1"/>
    <property type="molecule type" value="Genomic_DNA"/>
</dbReference>
<name>A0A8J3W806_9ACTN</name>
<protein>
    <submittedName>
        <fullName evidence="3">Uncharacterized protein</fullName>
    </submittedName>
</protein>
<feature type="signal peptide" evidence="2">
    <location>
        <begin position="1"/>
        <end position="30"/>
    </location>
</feature>
<accession>A0A8J3W806</accession>
<evidence type="ECO:0000313" key="3">
    <source>
        <dbReference type="EMBL" id="GIH80149.1"/>
    </source>
</evidence>
<dbReference type="AlphaFoldDB" id="A0A8J3W806"/>
<evidence type="ECO:0000256" key="2">
    <source>
        <dbReference type="SAM" id="SignalP"/>
    </source>
</evidence>
<keyword evidence="4" id="KW-1185">Reference proteome</keyword>
<feature type="chain" id="PRO_5038657864" evidence="2">
    <location>
        <begin position="31"/>
        <end position="273"/>
    </location>
</feature>
<evidence type="ECO:0000313" key="4">
    <source>
        <dbReference type="Proteomes" id="UP000616724"/>
    </source>
</evidence>
<gene>
    <name evidence="3" type="ORF">Plo01_65780</name>
</gene>
<comment type="caution">
    <text evidence="3">The sequence shown here is derived from an EMBL/GenBank/DDBJ whole genome shotgun (WGS) entry which is preliminary data.</text>
</comment>
<evidence type="ECO:0000256" key="1">
    <source>
        <dbReference type="SAM" id="MobiDB-lite"/>
    </source>
</evidence>
<feature type="region of interest" description="Disordered" evidence="1">
    <location>
        <begin position="31"/>
        <end position="54"/>
    </location>
</feature>
<reference evidence="3 4" key="1">
    <citation type="submission" date="2021-01" db="EMBL/GenBank/DDBJ databases">
        <title>Whole genome shotgun sequence of Planobispora longispora NBRC 13918.</title>
        <authorList>
            <person name="Komaki H."/>
            <person name="Tamura T."/>
        </authorList>
    </citation>
    <scope>NUCLEOTIDE SEQUENCE [LARGE SCALE GENOMIC DNA]</scope>
    <source>
        <strain evidence="3 4">NBRC 13918</strain>
    </source>
</reference>
<proteinExistence type="predicted"/>
<sequence length="273" mass="29402">MSPDTPVTRSVVTVLAALAVGLLPAAAAHARPGDHAQPAAHAQAGAPERPGAPGLKIRENRFRVTAIGPGFVLKLSPRAIDVRIDEERFGDPAGGNPIERQTIDLTGRTLRPFECKNGTYTIRTGTFERTWRISQFARRPLPYTEGFATGSPGIFTPFVGVLEGTVTDAEGRTLRFLISDLVQEVLTADGFSVTAPIHGFFVDEKGRVRDRISLIGRFDSGRDGQNAVYGIEDRGTCRQIADLPFGPGSERAVVTGPLFVLPFSAPVTVPRHH</sequence>
<dbReference type="RefSeq" id="WP_203894590.1">
    <property type="nucleotide sequence ID" value="NZ_BOOH01000056.1"/>
</dbReference>